<sequence>MASSLSPNNHSPDRRETILSLVEMLLRNNDTMSPRNVQAPSFEDDRDVPYHLRDRLAQLLFLYHENAADLFPRKISHIARETTEDSEAATQHRKIFRRVRGKAQLHVPRPTVNEKLDAESFPQQFEQFSKEVMTFLRCLNEFPEFTDEAVNTSILSFEGDLKYWASCLKEYSTQFRYPAVQRYIHDLSSEMGEHLDELSSSLSMFIEVGVPTIRFAQKHGAENLLNLSTVATFFSAVTATTMQFSFELEHTTVADSPFSWPQSAVVGVNLDKTFSAVSIIIKARVTSLITSVLTAFTSFGLAAVSAWFASERWAFTRHRGQKWLSDVLSEAVDAFFQLKAIRCLLKIKDLAFRHFGKLRKFILRMCADIMASVAACNAKKHKGDVEANGHPP</sequence>
<accession>A0ACB8GS26</accession>
<name>A0ACB8GS26_PSICU</name>
<evidence type="ECO:0000313" key="2">
    <source>
        <dbReference type="Proteomes" id="UP000664032"/>
    </source>
</evidence>
<keyword evidence="2" id="KW-1185">Reference proteome</keyword>
<dbReference type="EMBL" id="JAFIQS020000008">
    <property type="protein sequence ID" value="KAH9478461.1"/>
    <property type="molecule type" value="Genomic_DNA"/>
</dbReference>
<reference evidence="1" key="1">
    <citation type="submission" date="2021-10" db="EMBL/GenBank/DDBJ databases">
        <title>Psilocybe cubensis genome.</title>
        <authorList>
            <person name="Mckernan K.J."/>
            <person name="Crawford S."/>
            <person name="Trippe A."/>
            <person name="Kane L.T."/>
            <person name="Mclaughlin S."/>
        </authorList>
    </citation>
    <scope>NUCLEOTIDE SEQUENCE</scope>
    <source>
        <strain evidence="1">MGC-MH-2018</strain>
    </source>
</reference>
<dbReference type="Proteomes" id="UP000664032">
    <property type="component" value="Unassembled WGS sequence"/>
</dbReference>
<proteinExistence type="predicted"/>
<protein>
    <submittedName>
        <fullName evidence="1">Uncharacterized protein</fullName>
    </submittedName>
</protein>
<gene>
    <name evidence="1" type="ORF">JR316_0008916</name>
</gene>
<evidence type="ECO:0000313" key="1">
    <source>
        <dbReference type="EMBL" id="KAH9478461.1"/>
    </source>
</evidence>
<comment type="caution">
    <text evidence="1">The sequence shown here is derived from an EMBL/GenBank/DDBJ whole genome shotgun (WGS) entry which is preliminary data.</text>
</comment>
<organism evidence="1 2">
    <name type="scientific">Psilocybe cubensis</name>
    <name type="common">Psychedelic mushroom</name>
    <name type="synonym">Stropharia cubensis</name>
    <dbReference type="NCBI Taxonomy" id="181762"/>
    <lineage>
        <taxon>Eukaryota</taxon>
        <taxon>Fungi</taxon>
        <taxon>Dikarya</taxon>
        <taxon>Basidiomycota</taxon>
        <taxon>Agaricomycotina</taxon>
        <taxon>Agaricomycetes</taxon>
        <taxon>Agaricomycetidae</taxon>
        <taxon>Agaricales</taxon>
        <taxon>Agaricineae</taxon>
        <taxon>Strophariaceae</taxon>
        <taxon>Psilocybe</taxon>
    </lineage>
</organism>